<dbReference type="EMBL" id="FQYX01000001">
    <property type="protein sequence ID" value="SHI33512.1"/>
    <property type="molecule type" value="Genomic_DNA"/>
</dbReference>
<protein>
    <submittedName>
        <fullName evidence="2">Endonuclease/Exonuclease/phosphatase family protein</fullName>
    </submittedName>
</protein>
<evidence type="ECO:0000259" key="1">
    <source>
        <dbReference type="Pfam" id="PF19580"/>
    </source>
</evidence>
<dbReference type="AlphaFoldDB" id="A0A1M6AAK8"/>
<dbReference type="PANTHER" id="PTHR42834:SF1">
    <property type="entry name" value="ENDONUCLEASE_EXONUCLEASE_PHOSPHATASE FAMILY PROTEIN (AFU_ORTHOLOGUE AFUA_3G09210)"/>
    <property type="match status" value="1"/>
</dbReference>
<dbReference type="GO" id="GO:0004519">
    <property type="term" value="F:endonuclease activity"/>
    <property type="evidence" value="ECO:0007669"/>
    <property type="project" value="UniProtKB-KW"/>
</dbReference>
<feature type="domain" description="Endonuclease/exonuclease/phosphatase" evidence="1">
    <location>
        <begin position="16"/>
        <end position="321"/>
    </location>
</feature>
<dbReference type="Proteomes" id="UP000184231">
    <property type="component" value="Unassembled WGS sequence"/>
</dbReference>
<dbReference type="Gene3D" id="3.60.10.10">
    <property type="entry name" value="Endonuclease/exonuclease/phosphatase"/>
    <property type="match status" value="1"/>
</dbReference>
<keyword evidence="2" id="KW-0255">Endonuclease</keyword>
<dbReference type="InterPro" id="IPR005135">
    <property type="entry name" value="Endo/exonuclease/phosphatase"/>
</dbReference>
<organism evidence="2 3">
    <name type="scientific">Arenibacter nanhaiticus</name>
    <dbReference type="NCBI Taxonomy" id="558155"/>
    <lineage>
        <taxon>Bacteria</taxon>
        <taxon>Pseudomonadati</taxon>
        <taxon>Bacteroidota</taxon>
        <taxon>Flavobacteriia</taxon>
        <taxon>Flavobacteriales</taxon>
        <taxon>Flavobacteriaceae</taxon>
        <taxon>Arenibacter</taxon>
    </lineage>
</organism>
<name>A0A1M6AAK8_9FLAO</name>
<reference evidence="2 3" key="1">
    <citation type="submission" date="2016-11" db="EMBL/GenBank/DDBJ databases">
        <authorList>
            <person name="Jaros S."/>
            <person name="Januszkiewicz K."/>
            <person name="Wedrychowicz H."/>
        </authorList>
    </citation>
    <scope>NUCLEOTIDE SEQUENCE [LARGE SCALE GENOMIC DNA]</scope>
    <source>
        <strain evidence="2 3">CGMCC 1.8863</strain>
    </source>
</reference>
<dbReference type="OrthoDB" id="9802724at2"/>
<dbReference type="RefSeq" id="WP_072762721.1">
    <property type="nucleotide sequence ID" value="NZ_FQYX01000001.1"/>
</dbReference>
<keyword evidence="2" id="KW-0540">Nuclease</keyword>
<keyword evidence="3" id="KW-1185">Reference proteome</keyword>
<accession>A0A1M6AAK8</accession>
<keyword evidence="2" id="KW-0269">Exonuclease</keyword>
<dbReference type="STRING" id="558155.SAMN04487911_101151"/>
<proteinExistence type="predicted"/>
<gene>
    <name evidence="2" type="ORF">SAMN04487911_101151</name>
</gene>
<evidence type="ECO:0000313" key="3">
    <source>
        <dbReference type="Proteomes" id="UP000184231"/>
    </source>
</evidence>
<sequence>MNFSFFKRKKAITLHTIAFYNVENLFDPLENEGTLDADFTPKGVKRWTTHRYKRKLQQLAATISEIGLSASGCPPDLVGVAEVENKLVLQELLATGPLKKVPYDFVHYDSADERGIDTALLYNKEIFKVVSSQAIPLVLDGSNGLPESTRDILYVSGKLKGEPMHLFVNHWPSKRDGTLATEYKRIIAANTITGFMRGIQKEYPNANYVVMGDFNDDPSSLSIQTLKRSHSLYNPIEKLQTPTRGSVNYQKSWCLFDQILLSPNFLTDTKGTLTLAGADIFDEGHLKESKGKYKGSPFRTYVGSRYLGGISDHFPVYIQLELK</sequence>
<dbReference type="GO" id="GO:0004527">
    <property type="term" value="F:exonuclease activity"/>
    <property type="evidence" value="ECO:0007669"/>
    <property type="project" value="UniProtKB-KW"/>
</dbReference>
<dbReference type="PANTHER" id="PTHR42834">
    <property type="entry name" value="ENDONUCLEASE/EXONUCLEASE/PHOSPHATASE FAMILY PROTEIN (AFU_ORTHOLOGUE AFUA_3G09210)"/>
    <property type="match status" value="1"/>
</dbReference>
<keyword evidence="2" id="KW-0378">Hydrolase</keyword>
<dbReference type="Pfam" id="PF19580">
    <property type="entry name" value="Exo_endo_phos_3"/>
    <property type="match status" value="1"/>
</dbReference>
<evidence type="ECO:0000313" key="2">
    <source>
        <dbReference type="EMBL" id="SHI33512.1"/>
    </source>
</evidence>
<dbReference type="InterPro" id="IPR036691">
    <property type="entry name" value="Endo/exonu/phosph_ase_sf"/>
</dbReference>
<dbReference type="SUPFAM" id="SSF56219">
    <property type="entry name" value="DNase I-like"/>
    <property type="match status" value="1"/>
</dbReference>